<dbReference type="EMBL" id="JBHSOH010000014">
    <property type="protein sequence ID" value="MFC5849118.1"/>
    <property type="molecule type" value="Genomic_DNA"/>
</dbReference>
<gene>
    <name evidence="1" type="ORF">ACFPQ6_12450</name>
</gene>
<name>A0ABW1DMW9_9DEIO</name>
<evidence type="ECO:0000313" key="1">
    <source>
        <dbReference type="EMBL" id="MFC5849118.1"/>
    </source>
</evidence>
<reference evidence="2" key="1">
    <citation type="journal article" date="2019" name="Int. J. Syst. Evol. Microbiol.">
        <title>The Global Catalogue of Microorganisms (GCM) 10K type strain sequencing project: providing services to taxonomists for standard genome sequencing and annotation.</title>
        <authorList>
            <consortium name="The Broad Institute Genomics Platform"/>
            <consortium name="The Broad Institute Genome Sequencing Center for Infectious Disease"/>
            <person name="Wu L."/>
            <person name="Ma J."/>
        </authorList>
    </citation>
    <scope>NUCLEOTIDE SEQUENCE [LARGE SCALE GENOMIC DNA]</scope>
    <source>
        <strain evidence="2">CGMCC 1.15053</strain>
    </source>
</reference>
<keyword evidence="2" id="KW-1185">Reference proteome</keyword>
<feature type="non-terminal residue" evidence="1">
    <location>
        <position position="1"/>
    </location>
</feature>
<protein>
    <recommendedName>
        <fullName evidence="3">Transposase</fullName>
    </recommendedName>
</protein>
<sequence length="133" mass="15048">WIQPGPKTDLDVLTQACAWLASQRLYKLIRKSAFGLATFSSLEPSGGKAARTPCRMFLYFSNFFRCHASRSRKLRRALGFPVSDSVNIALALKPVKHLLTFSERLGRRRERTSKTRLALAPDMTRNLHAGLEK</sequence>
<proteinExistence type="predicted"/>
<comment type="caution">
    <text evidence="1">The sequence shown here is derived from an EMBL/GenBank/DDBJ whole genome shotgun (WGS) entry which is preliminary data.</text>
</comment>
<dbReference type="RefSeq" id="WP_380049848.1">
    <property type="nucleotide sequence ID" value="NZ_JBHSOH010000014.1"/>
</dbReference>
<accession>A0ABW1DMW9</accession>
<evidence type="ECO:0008006" key="3">
    <source>
        <dbReference type="Google" id="ProtNLM"/>
    </source>
</evidence>
<dbReference type="Proteomes" id="UP001595979">
    <property type="component" value="Unassembled WGS sequence"/>
</dbReference>
<evidence type="ECO:0000313" key="2">
    <source>
        <dbReference type="Proteomes" id="UP001595979"/>
    </source>
</evidence>
<organism evidence="1 2">
    <name type="scientific">Deinococcus petrolearius</name>
    <dbReference type="NCBI Taxonomy" id="1751295"/>
    <lineage>
        <taxon>Bacteria</taxon>
        <taxon>Thermotogati</taxon>
        <taxon>Deinococcota</taxon>
        <taxon>Deinococci</taxon>
        <taxon>Deinococcales</taxon>
        <taxon>Deinococcaceae</taxon>
        <taxon>Deinococcus</taxon>
    </lineage>
</organism>